<dbReference type="Proteomes" id="UP000306918">
    <property type="component" value="Unassembled WGS sequence"/>
</dbReference>
<feature type="transmembrane region" description="Helical" evidence="6">
    <location>
        <begin position="337"/>
        <end position="358"/>
    </location>
</feature>
<keyword evidence="3 6" id="KW-0812">Transmembrane</keyword>
<reference evidence="8 9" key="1">
    <citation type="submission" date="2019-04" db="EMBL/GenBank/DDBJ databases">
        <title>Niastella caeni sp. nov., isolated from activated sludge.</title>
        <authorList>
            <person name="Sheng M."/>
        </authorList>
    </citation>
    <scope>NUCLEOTIDE SEQUENCE [LARGE SCALE GENOMIC DNA]</scope>
    <source>
        <strain evidence="8 9">HX-2-15</strain>
    </source>
</reference>
<feature type="transmembrane region" description="Helical" evidence="6">
    <location>
        <begin position="21"/>
        <end position="42"/>
    </location>
</feature>
<proteinExistence type="predicted"/>
<evidence type="ECO:0000256" key="5">
    <source>
        <dbReference type="ARBA" id="ARBA00023136"/>
    </source>
</evidence>
<evidence type="ECO:0000256" key="1">
    <source>
        <dbReference type="ARBA" id="ARBA00004651"/>
    </source>
</evidence>
<gene>
    <name evidence="8" type="ORF">FAM09_02505</name>
</gene>
<dbReference type="AlphaFoldDB" id="A0A4S8HZJ8"/>
<evidence type="ECO:0000256" key="4">
    <source>
        <dbReference type="ARBA" id="ARBA00022989"/>
    </source>
</evidence>
<comment type="subcellular location">
    <subcellularLocation>
        <location evidence="1">Cell membrane</location>
        <topology evidence="1">Multi-pass membrane protein</topology>
    </subcellularLocation>
</comment>
<name>A0A4S8HZJ8_9BACT</name>
<dbReference type="GO" id="GO:0005886">
    <property type="term" value="C:plasma membrane"/>
    <property type="evidence" value="ECO:0007669"/>
    <property type="project" value="UniProtKB-SubCell"/>
</dbReference>
<keyword evidence="2" id="KW-1003">Cell membrane</keyword>
<comment type="caution">
    <text evidence="8">The sequence shown here is derived from an EMBL/GenBank/DDBJ whole genome shotgun (WGS) entry which is preliminary data.</text>
</comment>
<dbReference type="Gene3D" id="3.40.190.10">
    <property type="entry name" value="Periplasmic binding protein-like II"/>
    <property type="match status" value="1"/>
</dbReference>
<evidence type="ECO:0000256" key="3">
    <source>
        <dbReference type="ARBA" id="ARBA00022692"/>
    </source>
</evidence>
<dbReference type="PANTHER" id="PTHR30294">
    <property type="entry name" value="MEMBRANE COMPONENT OF ABC TRANSPORTER YHHJ-RELATED"/>
    <property type="match status" value="1"/>
</dbReference>
<feature type="transmembrane region" description="Helical" evidence="6">
    <location>
        <begin position="233"/>
        <end position="262"/>
    </location>
</feature>
<evidence type="ECO:0000313" key="9">
    <source>
        <dbReference type="Proteomes" id="UP000306918"/>
    </source>
</evidence>
<dbReference type="EMBL" id="STFF01000001">
    <property type="protein sequence ID" value="THU41005.1"/>
    <property type="molecule type" value="Genomic_DNA"/>
</dbReference>
<dbReference type="RefSeq" id="WP_136575496.1">
    <property type="nucleotide sequence ID" value="NZ_STFF01000001.1"/>
</dbReference>
<dbReference type="SUPFAM" id="SSF53850">
    <property type="entry name" value="Periplasmic binding protein-like II"/>
    <property type="match status" value="1"/>
</dbReference>
<evidence type="ECO:0000259" key="7">
    <source>
        <dbReference type="Pfam" id="PF12698"/>
    </source>
</evidence>
<keyword evidence="5 6" id="KW-0472">Membrane</keyword>
<sequence>MNKILLVIQREYLVRVKKKSFLFTTIGVPIIIIGFYAVMIAVGVSGGPETNKIAVIDEANLFNGNIDKAKDDGSEYVFISNQSPDSLKVKYKKLGYDYFLYIPPIEDFTKNVSNIQLFSKSPVAMKQKRKIEKTINSIIEQKRLQSANISREQYRSIKSDVSIDNKIVDGKEEKKGVAAVATIVSFVCGILIYMLMLIYGTMVMRGVMEEKLNRIAEVMVSSVKPFQLMLGKIIGIGAVGLTQFAIWIVLIVGLQFILSIFIPSFDLSTLPQTGQGAGAMAENVSKMDAFRIGFHSVPWGLIIFSFIFYFIGGYLLYASLFAAIGSVVSEDQNEAQAMVFPVMMPIVLGFVIMTKAITEPNTPLAIFGSIFPLTSPVVMMGRLMYNVPISQVIISMLLLVLNFIFFAWLSGKIYRTGILMYGKKVTWKEMIRWTVRKS</sequence>
<evidence type="ECO:0000313" key="8">
    <source>
        <dbReference type="EMBL" id="THU41005.1"/>
    </source>
</evidence>
<evidence type="ECO:0000256" key="2">
    <source>
        <dbReference type="ARBA" id="ARBA00022475"/>
    </source>
</evidence>
<organism evidence="8 9">
    <name type="scientific">Niastella caeni</name>
    <dbReference type="NCBI Taxonomy" id="2569763"/>
    <lineage>
        <taxon>Bacteria</taxon>
        <taxon>Pseudomonadati</taxon>
        <taxon>Bacteroidota</taxon>
        <taxon>Chitinophagia</taxon>
        <taxon>Chitinophagales</taxon>
        <taxon>Chitinophagaceae</taxon>
        <taxon>Niastella</taxon>
    </lineage>
</organism>
<dbReference type="GO" id="GO:0140359">
    <property type="term" value="F:ABC-type transporter activity"/>
    <property type="evidence" value="ECO:0007669"/>
    <property type="project" value="InterPro"/>
</dbReference>
<keyword evidence="4 6" id="KW-1133">Transmembrane helix</keyword>
<dbReference type="InterPro" id="IPR013525">
    <property type="entry name" value="ABC2_TM"/>
</dbReference>
<dbReference type="Pfam" id="PF12698">
    <property type="entry name" value="ABC2_membrane_3"/>
    <property type="match status" value="1"/>
</dbReference>
<protein>
    <submittedName>
        <fullName evidence="8">ABC transporter permease</fullName>
    </submittedName>
</protein>
<feature type="transmembrane region" description="Helical" evidence="6">
    <location>
        <begin position="177"/>
        <end position="199"/>
    </location>
</feature>
<keyword evidence="9" id="KW-1185">Reference proteome</keyword>
<dbReference type="OrthoDB" id="9768837at2"/>
<evidence type="ECO:0000256" key="6">
    <source>
        <dbReference type="SAM" id="Phobius"/>
    </source>
</evidence>
<dbReference type="PANTHER" id="PTHR30294:SF29">
    <property type="entry name" value="MULTIDRUG ABC TRANSPORTER PERMEASE YBHS-RELATED"/>
    <property type="match status" value="1"/>
</dbReference>
<feature type="domain" description="ABC-2 type transporter transmembrane" evidence="7">
    <location>
        <begin position="19"/>
        <end position="410"/>
    </location>
</feature>
<dbReference type="InterPro" id="IPR051449">
    <property type="entry name" value="ABC-2_transporter_component"/>
</dbReference>
<accession>A0A4S8HZJ8</accession>
<feature type="transmembrane region" description="Helical" evidence="6">
    <location>
        <begin position="299"/>
        <end position="325"/>
    </location>
</feature>
<feature type="transmembrane region" description="Helical" evidence="6">
    <location>
        <begin position="392"/>
        <end position="411"/>
    </location>
</feature>